<dbReference type="Pfam" id="PF01243">
    <property type="entry name" value="PNPOx_N"/>
    <property type="match status" value="1"/>
</dbReference>
<accession>A0A6J7G215</accession>
<dbReference type="PANTHER" id="PTHR35176">
    <property type="entry name" value="HEME OXYGENASE HI_0854-RELATED"/>
    <property type="match status" value="1"/>
</dbReference>
<dbReference type="GO" id="GO:0005829">
    <property type="term" value="C:cytosol"/>
    <property type="evidence" value="ECO:0007669"/>
    <property type="project" value="TreeGrafter"/>
</dbReference>
<dbReference type="AlphaFoldDB" id="A0A6J7G215"/>
<dbReference type="SUPFAM" id="SSF50475">
    <property type="entry name" value="FMN-binding split barrel"/>
    <property type="match status" value="1"/>
</dbReference>
<dbReference type="InterPro" id="IPR011576">
    <property type="entry name" value="Pyridox_Oxase_N"/>
</dbReference>
<dbReference type="InterPro" id="IPR052019">
    <property type="entry name" value="F420H2_bilvrd_red/Heme_oxyg"/>
</dbReference>
<reference evidence="3" key="1">
    <citation type="submission" date="2020-05" db="EMBL/GenBank/DDBJ databases">
        <authorList>
            <person name="Chiriac C."/>
            <person name="Salcher M."/>
            <person name="Ghai R."/>
            <person name="Kavagutti S V."/>
        </authorList>
    </citation>
    <scope>NUCLEOTIDE SEQUENCE</scope>
</reference>
<feature type="domain" description="Pyridoxamine 5'-phosphate oxidase N-terminal" evidence="2">
    <location>
        <begin position="46"/>
        <end position="155"/>
    </location>
</feature>
<evidence type="ECO:0000313" key="3">
    <source>
        <dbReference type="EMBL" id="CAB4898023.1"/>
    </source>
</evidence>
<sequence length="179" mass="20135">MSNQRSGETPAAEVSDYEDVTIYTLEDADEQRLLDSATECTFIWSTRDGWPVGVIMNFVWHGGRFWLTATDQRKRIAAVRRDNRVSVCVNGTGFKLSGRTVTYAGRCVVHDDRATQQWFYKALSHKLMGDTPSASGFEQFLDSPRRIVLEVTPERRIGFDGKKMMGSTAAKLTELGTQT</sequence>
<dbReference type="EMBL" id="CAFBLP010000161">
    <property type="protein sequence ID" value="CAB4898023.1"/>
    <property type="molecule type" value="Genomic_DNA"/>
</dbReference>
<gene>
    <name evidence="3" type="ORF">UFOPK3376_03264</name>
</gene>
<dbReference type="PANTHER" id="PTHR35176:SF6">
    <property type="entry name" value="HEME OXYGENASE HI_0854-RELATED"/>
    <property type="match status" value="1"/>
</dbReference>
<dbReference type="GO" id="GO:0016627">
    <property type="term" value="F:oxidoreductase activity, acting on the CH-CH group of donors"/>
    <property type="evidence" value="ECO:0007669"/>
    <property type="project" value="TreeGrafter"/>
</dbReference>
<evidence type="ECO:0000259" key="2">
    <source>
        <dbReference type="Pfam" id="PF01243"/>
    </source>
</evidence>
<dbReference type="Gene3D" id="2.30.110.10">
    <property type="entry name" value="Electron Transport, Fmn-binding Protein, Chain A"/>
    <property type="match status" value="1"/>
</dbReference>
<proteinExistence type="predicted"/>
<name>A0A6J7G215_9ZZZZ</name>
<keyword evidence="1" id="KW-0560">Oxidoreductase</keyword>
<protein>
    <submittedName>
        <fullName evidence="3">Unannotated protein</fullName>
    </submittedName>
</protein>
<evidence type="ECO:0000256" key="1">
    <source>
        <dbReference type="ARBA" id="ARBA00023002"/>
    </source>
</evidence>
<dbReference type="InterPro" id="IPR012349">
    <property type="entry name" value="Split_barrel_FMN-bd"/>
</dbReference>
<organism evidence="3">
    <name type="scientific">freshwater metagenome</name>
    <dbReference type="NCBI Taxonomy" id="449393"/>
    <lineage>
        <taxon>unclassified sequences</taxon>
        <taxon>metagenomes</taxon>
        <taxon>ecological metagenomes</taxon>
    </lineage>
</organism>
<dbReference type="GO" id="GO:0070967">
    <property type="term" value="F:coenzyme F420 binding"/>
    <property type="evidence" value="ECO:0007669"/>
    <property type="project" value="TreeGrafter"/>
</dbReference>